<dbReference type="Gene3D" id="3.60.20.10">
    <property type="entry name" value="Glutamine Phosphoribosylpyrophosphate, subunit 1, domain 1"/>
    <property type="match status" value="1"/>
</dbReference>
<name>A0AAD9HDA5_9PEZI</name>
<evidence type="ECO:0000313" key="14">
    <source>
        <dbReference type="Proteomes" id="UP001232148"/>
    </source>
</evidence>
<dbReference type="GO" id="GO:0009113">
    <property type="term" value="P:purine nucleobase biosynthetic process"/>
    <property type="evidence" value="ECO:0007669"/>
    <property type="project" value="InterPro"/>
</dbReference>
<dbReference type="InterPro" id="IPR005854">
    <property type="entry name" value="PurF"/>
</dbReference>
<comment type="catalytic activity">
    <reaction evidence="8">
        <text>5-phospho-beta-D-ribosylamine + L-glutamate + diphosphate = 5-phospho-alpha-D-ribose 1-diphosphate + L-glutamine + H2O</text>
        <dbReference type="Rhea" id="RHEA:14905"/>
        <dbReference type="ChEBI" id="CHEBI:15377"/>
        <dbReference type="ChEBI" id="CHEBI:29985"/>
        <dbReference type="ChEBI" id="CHEBI:33019"/>
        <dbReference type="ChEBI" id="CHEBI:58017"/>
        <dbReference type="ChEBI" id="CHEBI:58359"/>
        <dbReference type="ChEBI" id="CHEBI:58681"/>
        <dbReference type="EC" id="2.4.2.14"/>
    </reaction>
</comment>
<gene>
    <name evidence="13" type="ORF">LX32DRAFT_641444</name>
</gene>
<organism evidence="13 14">
    <name type="scientific">Colletotrichum zoysiae</name>
    <dbReference type="NCBI Taxonomy" id="1216348"/>
    <lineage>
        <taxon>Eukaryota</taxon>
        <taxon>Fungi</taxon>
        <taxon>Dikarya</taxon>
        <taxon>Ascomycota</taxon>
        <taxon>Pezizomycotina</taxon>
        <taxon>Sordariomycetes</taxon>
        <taxon>Hypocreomycetidae</taxon>
        <taxon>Glomerellales</taxon>
        <taxon>Glomerellaceae</taxon>
        <taxon>Colletotrichum</taxon>
        <taxon>Colletotrichum graminicola species complex</taxon>
    </lineage>
</organism>
<feature type="binding site" evidence="10">
    <location>
        <position position="319"/>
    </location>
    <ligand>
        <name>Mg(2+)</name>
        <dbReference type="ChEBI" id="CHEBI:18420"/>
    </ligand>
</feature>
<dbReference type="PROSITE" id="PS51278">
    <property type="entry name" value="GATASE_TYPE_2"/>
    <property type="match status" value="1"/>
</dbReference>
<feature type="active site" description="Nucleophile" evidence="9">
    <location>
        <position position="2"/>
    </location>
</feature>
<comment type="cofactor">
    <cofactor evidence="10">
        <name>Mg(2+)</name>
        <dbReference type="ChEBI" id="CHEBI:18420"/>
    </cofactor>
    <text evidence="10">Binds 1 Mg(2+) ion per subunit.</text>
</comment>
<dbReference type="EMBL" id="MU842905">
    <property type="protein sequence ID" value="KAK2026915.1"/>
    <property type="molecule type" value="Genomic_DNA"/>
</dbReference>
<feature type="region of interest" description="Disordered" evidence="11">
    <location>
        <begin position="507"/>
        <end position="531"/>
    </location>
</feature>
<evidence type="ECO:0000256" key="2">
    <source>
        <dbReference type="ARBA" id="ARBA00010138"/>
    </source>
</evidence>
<comment type="pathway">
    <text evidence="1 8">Purine metabolism; IMP biosynthesis via de novo pathway; N(1)-(5-phospho-D-ribosyl)glycinamide from 5-phospho-alpha-D-ribose 1-diphosphate: step 1/2.</text>
</comment>
<dbReference type="SUPFAM" id="SSF56235">
    <property type="entry name" value="N-terminal nucleophile aminohydrolases (Ntn hydrolases)"/>
    <property type="match status" value="1"/>
</dbReference>
<evidence type="ECO:0000256" key="1">
    <source>
        <dbReference type="ARBA" id="ARBA00005209"/>
    </source>
</evidence>
<dbReference type="SUPFAM" id="SSF53271">
    <property type="entry name" value="PRTase-like"/>
    <property type="match status" value="1"/>
</dbReference>
<dbReference type="InterPro" id="IPR000836">
    <property type="entry name" value="PRTase_dom"/>
</dbReference>
<evidence type="ECO:0000259" key="12">
    <source>
        <dbReference type="PROSITE" id="PS51278"/>
    </source>
</evidence>
<evidence type="ECO:0000256" key="3">
    <source>
        <dbReference type="ARBA" id="ARBA00011941"/>
    </source>
</evidence>
<dbReference type="AlphaFoldDB" id="A0AAD9HDA5"/>
<dbReference type="PANTHER" id="PTHR11907">
    <property type="entry name" value="AMIDOPHOSPHORIBOSYLTRANSFERASE"/>
    <property type="match status" value="1"/>
</dbReference>
<sequence>MCGIIGVCLGDWDREDDSCDAAQELHEAMYLLQHRGQDACGIATSSKHGRIYSCKDAGMASKVFNDGRRVIDLPGWMGIGHLRYPTWGSSGRAEAQPFYVNSPYGVCLSHNGNLINAEELREFLDHEAHRHVNTGSDSELMLSVFANELNETGKARVNENDLFSALERTYKRCRGAWASVIMLAGYGVCGFRDPNGIRPLVWGSRPSHTLEGATDYMLASESVALKQLGFSNITDVLPGQAVLFKRGSPPVFKQIQEMESYSPDIFEYVYFARPDTTIDGISVHESRNLQGVKLADNIIAKLGEEAVKDIDVVIPIPETSNTAAAALAERLKKPYSMGFVKNRYVFRTFIMPTQSSRKQGVRRKLSTIDTEFKGKTVLLVDDSIVRGTTSREIVNMAREAGAKKVIFSSCSPAVLNPHVYGIDLATPNELIAHGRSNSEIAEHIGADEVIYQTLEDLAASCAELSPRDPKTQSFEVGVFTGCYVTSIPDGYFDRLYEARNGSKKRKAVVASSGPTAQGSADSGPAAKTVKTNGLVARSRAEILSPPGTGADIGIHNVAADPEN</sequence>
<evidence type="ECO:0000256" key="4">
    <source>
        <dbReference type="ARBA" id="ARBA00022676"/>
    </source>
</evidence>
<accession>A0AAD9HDA5</accession>
<evidence type="ECO:0000256" key="7">
    <source>
        <dbReference type="ARBA" id="ARBA00022962"/>
    </source>
</evidence>
<feature type="binding site" evidence="10">
    <location>
        <position position="381"/>
    </location>
    <ligand>
        <name>Mg(2+)</name>
        <dbReference type="ChEBI" id="CHEBI:18420"/>
    </ligand>
</feature>
<evidence type="ECO:0000313" key="13">
    <source>
        <dbReference type="EMBL" id="KAK2026915.1"/>
    </source>
</evidence>
<keyword evidence="10" id="KW-0460">Magnesium</keyword>
<reference evidence="13" key="1">
    <citation type="submission" date="2021-06" db="EMBL/GenBank/DDBJ databases">
        <title>Comparative genomics, transcriptomics and evolutionary studies reveal genomic signatures of adaptation to plant cell wall in hemibiotrophic fungi.</title>
        <authorList>
            <consortium name="DOE Joint Genome Institute"/>
            <person name="Baroncelli R."/>
            <person name="Diaz J.F."/>
            <person name="Benocci T."/>
            <person name="Peng M."/>
            <person name="Battaglia E."/>
            <person name="Haridas S."/>
            <person name="Andreopoulos W."/>
            <person name="Labutti K."/>
            <person name="Pangilinan J."/>
            <person name="Floch G.L."/>
            <person name="Makela M.R."/>
            <person name="Henrissat B."/>
            <person name="Grigoriev I.V."/>
            <person name="Crouch J.A."/>
            <person name="De Vries R.P."/>
            <person name="Sukno S.A."/>
            <person name="Thon M.R."/>
        </authorList>
    </citation>
    <scope>NUCLEOTIDE SEQUENCE</scope>
    <source>
        <strain evidence="13">MAFF235873</strain>
    </source>
</reference>
<dbReference type="EC" id="2.4.2.14" evidence="3 8"/>
<evidence type="ECO:0000256" key="11">
    <source>
        <dbReference type="SAM" id="MobiDB-lite"/>
    </source>
</evidence>
<dbReference type="Pfam" id="PF13522">
    <property type="entry name" value="GATase_6"/>
    <property type="match status" value="1"/>
</dbReference>
<keyword evidence="5 8" id="KW-0808">Transferase</keyword>
<keyword evidence="7" id="KW-0315">Glutamine amidotransferase</keyword>
<dbReference type="NCBIfam" id="TIGR01134">
    <property type="entry name" value="purF"/>
    <property type="match status" value="1"/>
</dbReference>
<comment type="similarity">
    <text evidence="2 8">In the C-terminal section; belongs to the purine/pyrimidine phosphoribosyltransferase family.</text>
</comment>
<evidence type="ECO:0000256" key="10">
    <source>
        <dbReference type="PIRSR" id="PIRSR000485-2"/>
    </source>
</evidence>
<dbReference type="HAMAP" id="MF_01931">
    <property type="entry name" value="PurF"/>
    <property type="match status" value="1"/>
</dbReference>
<dbReference type="PIRSF" id="PIRSF000485">
    <property type="entry name" value="Amd_phspho_trans"/>
    <property type="match status" value="1"/>
</dbReference>
<keyword evidence="14" id="KW-1185">Reference proteome</keyword>
<feature type="binding site" evidence="10">
    <location>
        <position position="382"/>
    </location>
    <ligand>
        <name>Mg(2+)</name>
        <dbReference type="ChEBI" id="CHEBI:18420"/>
    </ligand>
</feature>
<dbReference type="Gene3D" id="3.40.50.2020">
    <property type="match status" value="1"/>
</dbReference>
<dbReference type="CDD" id="cd06223">
    <property type="entry name" value="PRTases_typeI"/>
    <property type="match status" value="1"/>
</dbReference>
<dbReference type="GO" id="GO:0046872">
    <property type="term" value="F:metal ion binding"/>
    <property type="evidence" value="ECO:0007669"/>
    <property type="project" value="UniProtKB-KW"/>
</dbReference>
<evidence type="ECO:0000256" key="5">
    <source>
        <dbReference type="ARBA" id="ARBA00022679"/>
    </source>
</evidence>
<dbReference type="GO" id="GO:0004044">
    <property type="term" value="F:amidophosphoribosyltransferase activity"/>
    <property type="evidence" value="ECO:0007669"/>
    <property type="project" value="UniProtKB-EC"/>
</dbReference>
<dbReference type="InterPro" id="IPR017932">
    <property type="entry name" value="GATase_2_dom"/>
</dbReference>
<dbReference type="GO" id="GO:0006164">
    <property type="term" value="P:purine nucleotide biosynthetic process"/>
    <property type="evidence" value="ECO:0007669"/>
    <property type="project" value="UniProtKB-KW"/>
</dbReference>
<dbReference type="InterPro" id="IPR029057">
    <property type="entry name" value="PRTase-like"/>
</dbReference>
<keyword evidence="4 8" id="KW-0328">Glycosyltransferase</keyword>
<keyword evidence="6 8" id="KW-0658">Purine biosynthesis</keyword>
<evidence type="ECO:0000256" key="8">
    <source>
        <dbReference type="PIRNR" id="PIRNR000485"/>
    </source>
</evidence>
<evidence type="ECO:0000256" key="9">
    <source>
        <dbReference type="PIRSR" id="PIRSR000485-1"/>
    </source>
</evidence>
<comment type="caution">
    <text evidence="13">The sequence shown here is derived from an EMBL/GenBank/DDBJ whole genome shotgun (WGS) entry which is preliminary data.</text>
</comment>
<protein>
    <recommendedName>
        <fullName evidence="3 8">Amidophosphoribosyltransferase</fullName>
        <shortName evidence="8">ATase</shortName>
        <ecNumber evidence="3 8">2.4.2.14</ecNumber>
    </recommendedName>
    <alternativeName>
        <fullName evidence="8">Glutamine phosphoribosylpyrophosphate amidotransferase</fullName>
    </alternativeName>
</protein>
<dbReference type="Pfam" id="PF00156">
    <property type="entry name" value="Pribosyltran"/>
    <property type="match status" value="1"/>
</dbReference>
<keyword evidence="10" id="KW-0479">Metal-binding</keyword>
<dbReference type="InterPro" id="IPR029055">
    <property type="entry name" value="Ntn_hydrolases_N"/>
</dbReference>
<evidence type="ECO:0000256" key="6">
    <source>
        <dbReference type="ARBA" id="ARBA00022755"/>
    </source>
</evidence>
<feature type="domain" description="Glutamine amidotransferase type-2" evidence="12">
    <location>
        <begin position="2"/>
        <end position="247"/>
    </location>
</feature>
<proteinExistence type="inferred from homology"/>
<dbReference type="Proteomes" id="UP001232148">
    <property type="component" value="Unassembled WGS sequence"/>
</dbReference>